<comment type="caution">
    <text evidence="1">The sequence shown here is derived from an EMBL/GenBank/DDBJ whole genome shotgun (WGS) entry which is preliminary data.</text>
</comment>
<organism evidence="1 2">
    <name type="scientific">Rhamnusium bicolor</name>
    <dbReference type="NCBI Taxonomy" id="1586634"/>
    <lineage>
        <taxon>Eukaryota</taxon>
        <taxon>Metazoa</taxon>
        <taxon>Ecdysozoa</taxon>
        <taxon>Arthropoda</taxon>
        <taxon>Hexapoda</taxon>
        <taxon>Insecta</taxon>
        <taxon>Pterygota</taxon>
        <taxon>Neoptera</taxon>
        <taxon>Endopterygota</taxon>
        <taxon>Coleoptera</taxon>
        <taxon>Polyphaga</taxon>
        <taxon>Cucujiformia</taxon>
        <taxon>Chrysomeloidea</taxon>
        <taxon>Cerambycidae</taxon>
        <taxon>Lepturinae</taxon>
        <taxon>Rhagiini</taxon>
        <taxon>Rhamnusium</taxon>
    </lineage>
</organism>
<dbReference type="Proteomes" id="UP001162156">
    <property type="component" value="Unassembled WGS sequence"/>
</dbReference>
<proteinExistence type="predicted"/>
<accession>A0AAV8WT43</accession>
<sequence>MTNKTDIELKNFFIFNSLLGPTEGEVGINIFCFSLT</sequence>
<evidence type="ECO:0008006" key="3">
    <source>
        <dbReference type="Google" id="ProtNLM"/>
    </source>
</evidence>
<dbReference type="EMBL" id="JANEYF010005005">
    <property type="protein sequence ID" value="KAJ8929430.1"/>
    <property type="molecule type" value="Genomic_DNA"/>
</dbReference>
<evidence type="ECO:0000313" key="1">
    <source>
        <dbReference type="EMBL" id="KAJ8929430.1"/>
    </source>
</evidence>
<dbReference type="AlphaFoldDB" id="A0AAV8WT43"/>
<keyword evidence="2" id="KW-1185">Reference proteome</keyword>
<name>A0AAV8WT43_9CUCU</name>
<reference evidence="1" key="1">
    <citation type="journal article" date="2023" name="Insect Mol. Biol.">
        <title>Genome sequencing provides insights into the evolution of gene families encoding plant cell wall-degrading enzymes in longhorned beetles.</title>
        <authorList>
            <person name="Shin N.R."/>
            <person name="Okamura Y."/>
            <person name="Kirsch R."/>
            <person name="Pauchet Y."/>
        </authorList>
    </citation>
    <scope>NUCLEOTIDE SEQUENCE</scope>
    <source>
        <strain evidence="1">RBIC_L_NR</strain>
    </source>
</reference>
<protein>
    <recommendedName>
        <fullName evidence="3">AtpF</fullName>
    </recommendedName>
</protein>
<gene>
    <name evidence="1" type="ORF">NQ314_017879</name>
</gene>
<evidence type="ECO:0000313" key="2">
    <source>
        <dbReference type="Proteomes" id="UP001162156"/>
    </source>
</evidence>